<sequence length="216" mass="24199">MKNKLFIVILIIAVIPLIYLGLVYNSLPPQVATHFSLDGKPDDYRGKSTLILVIGFMQLITIGMYLLLSNINRIDPKKAANQSKETMQKMAIAIVVLLSSIAVRIIYSAVNNGFSLNKVMLPMLGLFFAYLGNLMHSVKPNYFVGIRTPWALEDEDTWRKTHQLAGKLWFAGGIVITVITLIVPANSALIVMISIVAIITIIPTVYSYRYYQLHKK</sequence>
<dbReference type="AlphaFoldDB" id="A0A512BBQ5"/>
<feature type="transmembrane region" description="Helical" evidence="1">
    <location>
        <begin position="189"/>
        <end position="208"/>
    </location>
</feature>
<dbReference type="PANTHER" id="PTHR37810:SF5">
    <property type="entry name" value="IMMUNITY PROTEIN SDPI"/>
    <property type="match status" value="1"/>
</dbReference>
<dbReference type="Pfam" id="PF07853">
    <property type="entry name" value="DUF1648"/>
    <property type="match status" value="1"/>
</dbReference>
<comment type="caution">
    <text evidence="3">The sequence shown here is derived from an EMBL/GenBank/DDBJ whole genome shotgun (WGS) entry which is preliminary data.</text>
</comment>
<dbReference type="Proteomes" id="UP000321513">
    <property type="component" value="Unassembled WGS sequence"/>
</dbReference>
<dbReference type="EMBL" id="BJYT01000006">
    <property type="protein sequence ID" value="GEO09411.1"/>
    <property type="molecule type" value="Genomic_DNA"/>
</dbReference>
<organism evidence="3 4">
    <name type="scientific">Segetibacter aerophilus</name>
    <dbReference type="NCBI Taxonomy" id="670293"/>
    <lineage>
        <taxon>Bacteria</taxon>
        <taxon>Pseudomonadati</taxon>
        <taxon>Bacteroidota</taxon>
        <taxon>Chitinophagia</taxon>
        <taxon>Chitinophagales</taxon>
        <taxon>Chitinophagaceae</taxon>
        <taxon>Segetibacter</taxon>
    </lineage>
</organism>
<accession>A0A512BBQ5</accession>
<feature type="domain" description="DUF1648" evidence="2">
    <location>
        <begin position="11"/>
        <end position="58"/>
    </location>
</feature>
<feature type="transmembrane region" description="Helical" evidence="1">
    <location>
        <begin position="89"/>
        <end position="107"/>
    </location>
</feature>
<evidence type="ECO:0000313" key="3">
    <source>
        <dbReference type="EMBL" id="GEO09411.1"/>
    </source>
</evidence>
<keyword evidence="1" id="KW-0812">Transmembrane</keyword>
<name>A0A512BBQ5_9BACT</name>
<feature type="transmembrane region" description="Helical" evidence="1">
    <location>
        <begin position="119"/>
        <end position="138"/>
    </location>
</feature>
<keyword evidence="4" id="KW-1185">Reference proteome</keyword>
<dbReference type="GO" id="GO:0009636">
    <property type="term" value="P:response to toxic substance"/>
    <property type="evidence" value="ECO:0007669"/>
    <property type="project" value="TreeGrafter"/>
</dbReference>
<proteinExistence type="predicted"/>
<dbReference type="PANTHER" id="PTHR37810">
    <property type="entry name" value="IMMUNITY PROTEIN SDPI"/>
    <property type="match status" value="1"/>
</dbReference>
<dbReference type="Pfam" id="PF13630">
    <property type="entry name" value="SdpI"/>
    <property type="match status" value="1"/>
</dbReference>
<dbReference type="InterPro" id="IPR026272">
    <property type="entry name" value="SdpI"/>
</dbReference>
<evidence type="ECO:0000259" key="2">
    <source>
        <dbReference type="Pfam" id="PF07853"/>
    </source>
</evidence>
<evidence type="ECO:0000256" key="1">
    <source>
        <dbReference type="SAM" id="Phobius"/>
    </source>
</evidence>
<keyword evidence="1" id="KW-0472">Membrane</keyword>
<protein>
    <submittedName>
        <fullName evidence="3">Immunity protein SdpI</fullName>
    </submittedName>
</protein>
<dbReference type="OrthoDB" id="9808690at2"/>
<reference evidence="3 4" key="1">
    <citation type="submission" date="2019-07" db="EMBL/GenBank/DDBJ databases">
        <title>Whole genome shotgun sequence of Segetibacter aerophilus NBRC 106135.</title>
        <authorList>
            <person name="Hosoyama A."/>
            <person name="Uohara A."/>
            <person name="Ohji S."/>
            <person name="Ichikawa N."/>
        </authorList>
    </citation>
    <scope>NUCLEOTIDE SEQUENCE [LARGE SCALE GENOMIC DNA]</scope>
    <source>
        <strain evidence="3 4">NBRC 106135</strain>
    </source>
</reference>
<dbReference type="PIRSF" id="PIRSF038959">
    <property type="entry name" value="SdpI"/>
    <property type="match status" value="1"/>
</dbReference>
<feature type="transmembrane region" description="Helical" evidence="1">
    <location>
        <begin position="164"/>
        <end position="183"/>
    </location>
</feature>
<keyword evidence="1" id="KW-1133">Transmembrane helix</keyword>
<dbReference type="InterPro" id="IPR012867">
    <property type="entry name" value="DUF1648"/>
</dbReference>
<dbReference type="InterPro" id="IPR025962">
    <property type="entry name" value="SdpI/YhfL"/>
</dbReference>
<feature type="transmembrane region" description="Helical" evidence="1">
    <location>
        <begin position="5"/>
        <end position="27"/>
    </location>
</feature>
<dbReference type="RefSeq" id="WP_147203533.1">
    <property type="nucleotide sequence ID" value="NZ_BJYT01000006.1"/>
</dbReference>
<gene>
    <name evidence="3" type="ORF">SAE01_19070</name>
</gene>
<evidence type="ECO:0000313" key="4">
    <source>
        <dbReference type="Proteomes" id="UP000321513"/>
    </source>
</evidence>
<feature type="transmembrane region" description="Helical" evidence="1">
    <location>
        <begin position="47"/>
        <end position="68"/>
    </location>
</feature>